<dbReference type="Proteomes" id="UP000247978">
    <property type="component" value="Unassembled WGS sequence"/>
</dbReference>
<dbReference type="AlphaFoldDB" id="A0A2V3VIA0"/>
<proteinExistence type="predicted"/>
<comment type="caution">
    <text evidence="1">The sequence shown here is derived from an EMBL/GenBank/DDBJ whole genome shotgun (WGS) entry which is preliminary data.</text>
</comment>
<dbReference type="EMBL" id="QJJQ01000024">
    <property type="protein sequence ID" value="PXW80934.1"/>
    <property type="molecule type" value="Genomic_DNA"/>
</dbReference>
<evidence type="ECO:0000313" key="2">
    <source>
        <dbReference type="Proteomes" id="UP000247978"/>
    </source>
</evidence>
<sequence>MDVEKVLAIIVLAVTAIKGITSSAKDVSNIVVEQKELKKKEAQENKKPSPEKEDS</sequence>
<reference evidence="1 2" key="1">
    <citation type="submission" date="2018-05" db="EMBL/GenBank/DDBJ databases">
        <title>Genomic Encyclopedia of Type Strains, Phase IV (KMG-IV): sequencing the most valuable type-strain genomes for metagenomic binning, comparative biology and taxonomic classification.</title>
        <authorList>
            <person name="Goeker M."/>
        </authorList>
    </citation>
    <scope>NUCLEOTIDE SEQUENCE [LARGE SCALE GENOMIC DNA]</scope>
    <source>
        <strain evidence="1 2">DSM 28556</strain>
    </source>
</reference>
<dbReference type="RefSeq" id="WP_158525761.1">
    <property type="nucleotide sequence ID" value="NZ_JBHUHB010000001.1"/>
</dbReference>
<gene>
    <name evidence="1" type="ORF">DFR56_12443</name>
</gene>
<organism evidence="1 2">
    <name type="scientific">Pseudogracilibacillus auburnensis</name>
    <dbReference type="NCBI Taxonomy" id="1494959"/>
    <lineage>
        <taxon>Bacteria</taxon>
        <taxon>Bacillati</taxon>
        <taxon>Bacillota</taxon>
        <taxon>Bacilli</taxon>
        <taxon>Bacillales</taxon>
        <taxon>Bacillaceae</taxon>
        <taxon>Pseudogracilibacillus</taxon>
    </lineage>
</organism>
<accession>A0A2V3VIA0</accession>
<keyword evidence="2" id="KW-1185">Reference proteome</keyword>
<evidence type="ECO:0000313" key="1">
    <source>
        <dbReference type="EMBL" id="PXW80934.1"/>
    </source>
</evidence>
<protein>
    <submittedName>
        <fullName evidence="1">Uncharacterized protein</fullName>
    </submittedName>
</protein>
<name>A0A2V3VIA0_9BACI</name>